<dbReference type="Pfam" id="PF00440">
    <property type="entry name" value="TetR_N"/>
    <property type="match status" value="1"/>
</dbReference>
<dbReference type="Gene3D" id="1.10.357.10">
    <property type="entry name" value="Tetracycline Repressor, domain 2"/>
    <property type="match status" value="1"/>
</dbReference>
<proteinExistence type="predicted"/>
<dbReference type="Gene3D" id="1.10.10.60">
    <property type="entry name" value="Homeodomain-like"/>
    <property type="match status" value="1"/>
</dbReference>
<dbReference type="InterPro" id="IPR009057">
    <property type="entry name" value="Homeodomain-like_sf"/>
</dbReference>
<dbReference type="SUPFAM" id="SSF46689">
    <property type="entry name" value="Homeodomain-like"/>
    <property type="match status" value="1"/>
</dbReference>
<keyword evidence="7" id="KW-1185">Reference proteome</keyword>
<dbReference type="EMBL" id="BOOW01000029">
    <property type="protein sequence ID" value="GII94310.1"/>
    <property type="molecule type" value="Genomic_DNA"/>
</dbReference>
<keyword evidence="2 4" id="KW-0238">DNA-binding</keyword>
<keyword evidence="1" id="KW-0805">Transcription regulation</keyword>
<dbReference type="InterPro" id="IPR001647">
    <property type="entry name" value="HTH_TetR"/>
</dbReference>
<dbReference type="RefSeq" id="WP_204028631.1">
    <property type="nucleotide sequence ID" value="NZ_BOOW01000029.1"/>
</dbReference>
<evidence type="ECO:0000256" key="3">
    <source>
        <dbReference type="ARBA" id="ARBA00023163"/>
    </source>
</evidence>
<sequence>MTESLGLRERKKLRTRQTLVEAAVRLFERKGFDQVTVAEIAEAADVSTRTFFLHFQAKEDVLFANADVRVDLALQVVAERGAGEGHADVLARAMEHMIADSWDRDLSSGLAALRVRLAGSAPALQTRLLQRYVTAQTELARALHEAYPGELDPVTAAALVGAMVGAVSAAAVAALHRGDPPEDVRLAMSRALTLVKGRVTG</sequence>
<evidence type="ECO:0000256" key="2">
    <source>
        <dbReference type="ARBA" id="ARBA00023125"/>
    </source>
</evidence>
<dbReference type="Proteomes" id="UP000606172">
    <property type="component" value="Unassembled WGS sequence"/>
</dbReference>
<comment type="caution">
    <text evidence="6">The sequence shown here is derived from an EMBL/GenBank/DDBJ whole genome shotgun (WGS) entry which is preliminary data.</text>
</comment>
<feature type="DNA-binding region" description="H-T-H motif" evidence="4">
    <location>
        <begin position="36"/>
        <end position="55"/>
    </location>
</feature>
<protein>
    <recommendedName>
        <fullName evidence="5">HTH tetR-type domain-containing protein</fullName>
    </recommendedName>
</protein>
<gene>
    <name evidence="6" type="ORF">Ssi02_45410</name>
</gene>
<evidence type="ECO:0000313" key="6">
    <source>
        <dbReference type="EMBL" id="GII94310.1"/>
    </source>
</evidence>
<dbReference type="PROSITE" id="PS01081">
    <property type="entry name" value="HTH_TETR_1"/>
    <property type="match status" value="1"/>
</dbReference>
<evidence type="ECO:0000256" key="4">
    <source>
        <dbReference type="PROSITE-ProRule" id="PRU00335"/>
    </source>
</evidence>
<dbReference type="PROSITE" id="PS50977">
    <property type="entry name" value="HTH_TETR_2"/>
    <property type="match status" value="1"/>
</dbReference>
<organism evidence="6 7">
    <name type="scientific">Sinosporangium siamense</name>
    <dbReference type="NCBI Taxonomy" id="1367973"/>
    <lineage>
        <taxon>Bacteria</taxon>
        <taxon>Bacillati</taxon>
        <taxon>Actinomycetota</taxon>
        <taxon>Actinomycetes</taxon>
        <taxon>Streptosporangiales</taxon>
        <taxon>Streptosporangiaceae</taxon>
        <taxon>Sinosporangium</taxon>
    </lineage>
</organism>
<keyword evidence="3" id="KW-0804">Transcription</keyword>
<accession>A0A919RK47</accession>
<dbReference type="PRINTS" id="PR00455">
    <property type="entry name" value="HTHTETR"/>
</dbReference>
<evidence type="ECO:0000256" key="1">
    <source>
        <dbReference type="ARBA" id="ARBA00023015"/>
    </source>
</evidence>
<reference evidence="6" key="1">
    <citation type="submission" date="2021-01" db="EMBL/GenBank/DDBJ databases">
        <title>Whole genome shotgun sequence of Sinosporangium siamense NBRC 109515.</title>
        <authorList>
            <person name="Komaki H."/>
            <person name="Tamura T."/>
        </authorList>
    </citation>
    <scope>NUCLEOTIDE SEQUENCE</scope>
    <source>
        <strain evidence="6">NBRC 109515</strain>
    </source>
</reference>
<dbReference type="GO" id="GO:0000976">
    <property type="term" value="F:transcription cis-regulatory region binding"/>
    <property type="evidence" value="ECO:0007669"/>
    <property type="project" value="TreeGrafter"/>
</dbReference>
<dbReference type="AlphaFoldDB" id="A0A919RK47"/>
<dbReference type="PANTHER" id="PTHR30055:SF234">
    <property type="entry name" value="HTH-TYPE TRANSCRIPTIONAL REGULATOR BETI"/>
    <property type="match status" value="1"/>
</dbReference>
<evidence type="ECO:0000259" key="5">
    <source>
        <dbReference type="PROSITE" id="PS50977"/>
    </source>
</evidence>
<dbReference type="PANTHER" id="PTHR30055">
    <property type="entry name" value="HTH-TYPE TRANSCRIPTIONAL REGULATOR RUTR"/>
    <property type="match status" value="1"/>
</dbReference>
<evidence type="ECO:0000313" key="7">
    <source>
        <dbReference type="Proteomes" id="UP000606172"/>
    </source>
</evidence>
<dbReference type="InterPro" id="IPR050109">
    <property type="entry name" value="HTH-type_TetR-like_transc_reg"/>
</dbReference>
<dbReference type="InterPro" id="IPR023772">
    <property type="entry name" value="DNA-bd_HTH_TetR-type_CS"/>
</dbReference>
<feature type="domain" description="HTH tetR-type" evidence="5">
    <location>
        <begin position="13"/>
        <end position="73"/>
    </location>
</feature>
<name>A0A919RK47_9ACTN</name>
<dbReference type="GO" id="GO:0003700">
    <property type="term" value="F:DNA-binding transcription factor activity"/>
    <property type="evidence" value="ECO:0007669"/>
    <property type="project" value="TreeGrafter"/>
</dbReference>